<dbReference type="Proteomes" id="UP000652153">
    <property type="component" value="Unassembled WGS sequence"/>
</dbReference>
<gene>
    <name evidence="2" type="ORF">GCM10008014_46920</name>
</gene>
<name>A0ABQ1ZK61_9BACL</name>
<dbReference type="EMBL" id="BMFU01000009">
    <property type="protein sequence ID" value="GGH66480.1"/>
    <property type="molecule type" value="Genomic_DNA"/>
</dbReference>
<evidence type="ECO:0000313" key="2">
    <source>
        <dbReference type="EMBL" id="GGH66480.1"/>
    </source>
</evidence>
<reference evidence="3" key="1">
    <citation type="journal article" date="2019" name="Int. J. Syst. Evol. Microbiol.">
        <title>The Global Catalogue of Microorganisms (GCM) 10K type strain sequencing project: providing services to taxonomists for standard genome sequencing and annotation.</title>
        <authorList>
            <consortium name="The Broad Institute Genomics Platform"/>
            <consortium name="The Broad Institute Genome Sequencing Center for Infectious Disease"/>
            <person name="Wu L."/>
            <person name="Ma J."/>
        </authorList>
    </citation>
    <scope>NUCLEOTIDE SEQUENCE [LARGE SCALE GENOMIC DNA]</scope>
    <source>
        <strain evidence="3">CGMCC 1.12770</strain>
    </source>
</reference>
<feature type="compositionally biased region" description="Low complexity" evidence="1">
    <location>
        <begin position="19"/>
        <end position="31"/>
    </location>
</feature>
<comment type="caution">
    <text evidence="2">The sequence shown here is derived from an EMBL/GenBank/DDBJ whole genome shotgun (WGS) entry which is preliminary data.</text>
</comment>
<dbReference type="SUPFAM" id="SSF54427">
    <property type="entry name" value="NTF2-like"/>
    <property type="match status" value="1"/>
</dbReference>
<feature type="compositionally biased region" description="Polar residues" evidence="1">
    <location>
        <begin position="1"/>
        <end position="18"/>
    </location>
</feature>
<protein>
    <recommendedName>
        <fullName evidence="4">Nuclear transport factor 2 family protein</fullName>
    </recommendedName>
</protein>
<sequence length="181" mass="19866">MTNSATATTGKHNHTNVPSTTNTTSTTNTSNAESVEANITGRAANAATDTLLETAAITMLNNYFRLFDASRTDERAMQDLLSLFTPDAEIVLNGSSRNGFEGFMKAFYEYNQDIKHLWDAWVLQPDGSYQTNWAVCGQAADGTVYAKAGIDIARVNEAGQIVYLENVQADENAFSKYKNER</sequence>
<evidence type="ECO:0000256" key="1">
    <source>
        <dbReference type="SAM" id="MobiDB-lite"/>
    </source>
</evidence>
<feature type="region of interest" description="Disordered" evidence="1">
    <location>
        <begin position="1"/>
        <end position="31"/>
    </location>
</feature>
<dbReference type="InterPro" id="IPR032710">
    <property type="entry name" value="NTF2-like_dom_sf"/>
</dbReference>
<proteinExistence type="predicted"/>
<organism evidence="2 3">
    <name type="scientific">Paenibacillus silvae</name>
    <dbReference type="NCBI Taxonomy" id="1325358"/>
    <lineage>
        <taxon>Bacteria</taxon>
        <taxon>Bacillati</taxon>
        <taxon>Bacillota</taxon>
        <taxon>Bacilli</taxon>
        <taxon>Bacillales</taxon>
        <taxon>Paenibacillaceae</taxon>
        <taxon>Paenibacillus</taxon>
    </lineage>
</organism>
<evidence type="ECO:0000313" key="3">
    <source>
        <dbReference type="Proteomes" id="UP000652153"/>
    </source>
</evidence>
<dbReference type="RefSeq" id="WP_229729990.1">
    <property type="nucleotide sequence ID" value="NZ_BMFU01000009.1"/>
</dbReference>
<keyword evidence="3" id="KW-1185">Reference proteome</keyword>
<evidence type="ECO:0008006" key="4">
    <source>
        <dbReference type="Google" id="ProtNLM"/>
    </source>
</evidence>
<dbReference type="Gene3D" id="3.10.450.50">
    <property type="match status" value="1"/>
</dbReference>
<accession>A0ABQ1ZK61</accession>